<sequence length="221" mass="23584">MLSEQNLDFFILPLPRIHFGAGTLSLLPSSVLSYGRNLLLVTGQSTLQRSPSASKALDELHRAGIEIELLEVTGEPSPELIDHAVEFGRKRPFDAVAAIGGGSVLDAGKAISAMLLQHHPVECFIEGRPGVLPHDGRKVPFIAVPTTSGTGSEVTNNSVISRVGPGGFKRSLRHPAFVPDVAIIDPELMVTLPREVTVSTGMDAFTQLLEAYLSPIASPYT</sequence>
<dbReference type="SUPFAM" id="SSF56796">
    <property type="entry name" value="Dehydroquinate synthase-like"/>
    <property type="match status" value="1"/>
</dbReference>
<dbReference type="Gene3D" id="1.20.1090.10">
    <property type="entry name" value="Dehydroquinate synthase-like - alpha domain"/>
    <property type="match status" value="1"/>
</dbReference>
<dbReference type="EMBL" id="DRSK01000281">
    <property type="protein sequence ID" value="HHE08220.1"/>
    <property type="molecule type" value="Genomic_DNA"/>
</dbReference>
<dbReference type="PANTHER" id="PTHR11496">
    <property type="entry name" value="ALCOHOL DEHYDROGENASE"/>
    <property type="match status" value="1"/>
</dbReference>
<dbReference type="PROSITE" id="PS00913">
    <property type="entry name" value="ADH_IRON_1"/>
    <property type="match status" value="1"/>
</dbReference>
<dbReference type="Proteomes" id="UP000886059">
    <property type="component" value="Unassembled WGS sequence"/>
</dbReference>
<dbReference type="InterPro" id="IPR039697">
    <property type="entry name" value="Alcohol_dehydrogenase_Fe"/>
</dbReference>
<protein>
    <submittedName>
        <fullName evidence="4">Iron-containing alcohol dehydrogenase</fullName>
    </submittedName>
</protein>
<gene>
    <name evidence="4" type="ORF">ENL01_05050</name>
</gene>
<dbReference type="AlphaFoldDB" id="A0A7C5HQK2"/>
<dbReference type="Gene3D" id="3.40.50.1970">
    <property type="match status" value="1"/>
</dbReference>
<dbReference type="Pfam" id="PF00465">
    <property type="entry name" value="Fe-ADH"/>
    <property type="match status" value="1"/>
</dbReference>
<organism evidence="4">
    <name type="scientific">Chlorobaculum parvum</name>
    <dbReference type="NCBI Taxonomy" id="274539"/>
    <lineage>
        <taxon>Bacteria</taxon>
        <taxon>Pseudomonadati</taxon>
        <taxon>Chlorobiota</taxon>
        <taxon>Chlorobiia</taxon>
        <taxon>Chlorobiales</taxon>
        <taxon>Chlorobiaceae</taxon>
        <taxon>Chlorobaculum</taxon>
    </lineage>
</organism>
<evidence type="ECO:0000256" key="2">
    <source>
        <dbReference type="ARBA" id="ARBA00023002"/>
    </source>
</evidence>
<dbReference type="GO" id="GO:0004022">
    <property type="term" value="F:alcohol dehydrogenase (NAD+) activity"/>
    <property type="evidence" value="ECO:0007669"/>
    <property type="project" value="TreeGrafter"/>
</dbReference>
<dbReference type="InterPro" id="IPR018211">
    <property type="entry name" value="ADH_Fe_CS"/>
</dbReference>
<name>A0A7C5HQK2_9CHLB</name>
<keyword evidence="2" id="KW-0560">Oxidoreductase</keyword>
<feature type="domain" description="Alcohol dehydrogenase iron-type/glycerol dehydrogenase GldA" evidence="3">
    <location>
        <begin position="16"/>
        <end position="186"/>
    </location>
</feature>
<dbReference type="InterPro" id="IPR001670">
    <property type="entry name" value="ADH_Fe/GldA"/>
</dbReference>
<dbReference type="FunFam" id="3.40.50.1970:FF:000003">
    <property type="entry name" value="Alcohol dehydrogenase, iron-containing"/>
    <property type="match status" value="1"/>
</dbReference>
<accession>A0A7C5HQK2</accession>
<evidence type="ECO:0000313" key="4">
    <source>
        <dbReference type="EMBL" id="HHE08220.1"/>
    </source>
</evidence>
<evidence type="ECO:0000256" key="1">
    <source>
        <dbReference type="ARBA" id="ARBA00007358"/>
    </source>
</evidence>
<dbReference type="PANTHER" id="PTHR11496:SF83">
    <property type="entry name" value="HYDROXYACID-OXOACID TRANSHYDROGENASE, MITOCHONDRIAL"/>
    <property type="match status" value="1"/>
</dbReference>
<reference evidence="4" key="1">
    <citation type="journal article" date="2020" name="mSystems">
        <title>Genome- and Community-Level Interaction Insights into Carbon Utilization and Element Cycling Functions of Hydrothermarchaeota in Hydrothermal Sediment.</title>
        <authorList>
            <person name="Zhou Z."/>
            <person name="Liu Y."/>
            <person name="Xu W."/>
            <person name="Pan J."/>
            <person name="Luo Z.H."/>
            <person name="Li M."/>
        </authorList>
    </citation>
    <scope>NUCLEOTIDE SEQUENCE [LARGE SCALE GENOMIC DNA]</scope>
    <source>
        <strain evidence="4">HyVt-628</strain>
    </source>
</reference>
<dbReference type="GO" id="GO:0046872">
    <property type="term" value="F:metal ion binding"/>
    <property type="evidence" value="ECO:0007669"/>
    <property type="project" value="InterPro"/>
</dbReference>
<proteinExistence type="inferred from homology"/>
<feature type="non-terminal residue" evidence="4">
    <location>
        <position position="221"/>
    </location>
</feature>
<evidence type="ECO:0000259" key="3">
    <source>
        <dbReference type="Pfam" id="PF00465"/>
    </source>
</evidence>
<comment type="caution">
    <text evidence="4">The sequence shown here is derived from an EMBL/GenBank/DDBJ whole genome shotgun (WGS) entry which is preliminary data.</text>
</comment>
<comment type="similarity">
    <text evidence="1">Belongs to the iron-containing alcohol dehydrogenase family.</text>
</comment>